<dbReference type="PANTHER" id="PTHR18964:SF149">
    <property type="entry name" value="BIFUNCTIONAL UDP-N-ACETYLGLUCOSAMINE 2-EPIMERASE_N-ACETYLMANNOSAMINE KINASE"/>
    <property type="match status" value="1"/>
</dbReference>
<reference evidence="4" key="2">
    <citation type="submission" date="2021-04" db="EMBL/GenBank/DDBJ databases">
        <authorList>
            <person name="Gilroy R."/>
        </authorList>
    </citation>
    <scope>NUCLEOTIDE SEQUENCE</scope>
    <source>
        <strain evidence="4">14324</strain>
    </source>
</reference>
<sequence>MKNPKTNNKVRIARYISAMGTASKGEIAKSLHMSMPTVLQNVKELSELGVVTEEGEYASTGGRKAKALSVSREAGASVGVDITNHHITFVLVNTRKELTASKRIFRTYVRDRAYMQALKEDIFQFIEGSGLLPEKILGIGFSLPGIVDQKKSLLLRSHTLKVKNVSFRELGGSLGYPFILKNDANSAAEAELGKKRPHAVYLSLSDTVGGAVYMEERLYEGDNLKSAEFGHMIIEREGRRCYCGKRGCLDAYCRAGILKESAGAGLEEFFRLLREGDAHAGNVWEEYLDSVAVAVSNLRMVFDCDIILGGYVGGYLEEYMPRLSEKVKQYNNFDEDTKYLHTGKYGLEASAYGAALYFIDGFFERL</sequence>
<dbReference type="GO" id="GO:0042732">
    <property type="term" value="P:D-xylose metabolic process"/>
    <property type="evidence" value="ECO:0007669"/>
    <property type="project" value="UniProtKB-KW"/>
</dbReference>
<dbReference type="PANTHER" id="PTHR18964">
    <property type="entry name" value="ROK (REPRESSOR, ORF, KINASE) FAMILY"/>
    <property type="match status" value="1"/>
</dbReference>
<dbReference type="Proteomes" id="UP000824041">
    <property type="component" value="Unassembled WGS sequence"/>
</dbReference>
<dbReference type="InterPro" id="IPR036390">
    <property type="entry name" value="WH_DNA-bd_sf"/>
</dbReference>
<dbReference type="AlphaFoldDB" id="A0A9D2DT46"/>
<dbReference type="InterPro" id="IPR043129">
    <property type="entry name" value="ATPase_NBD"/>
</dbReference>
<dbReference type="Gene3D" id="1.10.10.10">
    <property type="entry name" value="Winged helix-like DNA-binding domain superfamily/Winged helix DNA-binding domain"/>
    <property type="match status" value="1"/>
</dbReference>
<dbReference type="Gene3D" id="3.30.420.40">
    <property type="match status" value="2"/>
</dbReference>
<evidence type="ECO:0000313" key="4">
    <source>
        <dbReference type="EMBL" id="HIZ22737.1"/>
    </source>
</evidence>
<evidence type="ECO:0000256" key="2">
    <source>
        <dbReference type="ARBA" id="ARBA00006479"/>
    </source>
</evidence>
<comment type="function">
    <text evidence="1">Transcriptional repressor of xylose-utilizing enzymes.</text>
</comment>
<comment type="caution">
    <text evidence="4">The sequence shown here is derived from an EMBL/GenBank/DDBJ whole genome shotgun (WGS) entry which is preliminary data.</text>
</comment>
<dbReference type="Pfam" id="PF00480">
    <property type="entry name" value="ROK"/>
    <property type="match status" value="1"/>
</dbReference>
<gene>
    <name evidence="4" type="ORF">IAA21_08090</name>
</gene>
<evidence type="ECO:0000256" key="3">
    <source>
        <dbReference type="ARBA" id="ARBA00022629"/>
    </source>
</evidence>
<dbReference type="InterPro" id="IPR000600">
    <property type="entry name" value="ROK"/>
</dbReference>
<keyword evidence="3" id="KW-0859">Xylose metabolism</keyword>
<keyword evidence="3" id="KW-0119">Carbohydrate metabolism</keyword>
<dbReference type="EMBL" id="DXBU01000109">
    <property type="protein sequence ID" value="HIZ22737.1"/>
    <property type="molecule type" value="Genomic_DNA"/>
</dbReference>
<dbReference type="InterPro" id="IPR036388">
    <property type="entry name" value="WH-like_DNA-bd_sf"/>
</dbReference>
<evidence type="ECO:0000256" key="1">
    <source>
        <dbReference type="ARBA" id="ARBA00002486"/>
    </source>
</evidence>
<dbReference type="SUPFAM" id="SSF53067">
    <property type="entry name" value="Actin-like ATPase domain"/>
    <property type="match status" value="1"/>
</dbReference>
<proteinExistence type="inferred from homology"/>
<comment type="similarity">
    <text evidence="2">Belongs to the ROK (NagC/XylR) family.</text>
</comment>
<accession>A0A9D2DT46</accession>
<name>A0A9D2DT46_9FIRM</name>
<evidence type="ECO:0000313" key="5">
    <source>
        <dbReference type="Proteomes" id="UP000824041"/>
    </source>
</evidence>
<organism evidence="4 5">
    <name type="scientific">Candidatus Blautia faecigallinarum</name>
    <dbReference type="NCBI Taxonomy" id="2838488"/>
    <lineage>
        <taxon>Bacteria</taxon>
        <taxon>Bacillati</taxon>
        <taxon>Bacillota</taxon>
        <taxon>Clostridia</taxon>
        <taxon>Lachnospirales</taxon>
        <taxon>Lachnospiraceae</taxon>
        <taxon>Blautia</taxon>
    </lineage>
</organism>
<dbReference type="SUPFAM" id="SSF46785">
    <property type="entry name" value="Winged helix' DNA-binding domain"/>
    <property type="match status" value="1"/>
</dbReference>
<protein>
    <submittedName>
        <fullName evidence="4">ROK family transcriptional regulator</fullName>
    </submittedName>
</protein>
<reference evidence="4" key="1">
    <citation type="journal article" date="2021" name="PeerJ">
        <title>Extensive microbial diversity within the chicken gut microbiome revealed by metagenomics and culture.</title>
        <authorList>
            <person name="Gilroy R."/>
            <person name="Ravi A."/>
            <person name="Getino M."/>
            <person name="Pursley I."/>
            <person name="Horton D.L."/>
            <person name="Alikhan N.F."/>
            <person name="Baker D."/>
            <person name="Gharbi K."/>
            <person name="Hall N."/>
            <person name="Watson M."/>
            <person name="Adriaenssens E.M."/>
            <person name="Foster-Nyarko E."/>
            <person name="Jarju S."/>
            <person name="Secka A."/>
            <person name="Antonio M."/>
            <person name="Oren A."/>
            <person name="Chaudhuri R.R."/>
            <person name="La Ragione R."/>
            <person name="Hildebrand F."/>
            <person name="Pallen M.J."/>
        </authorList>
    </citation>
    <scope>NUCLEOTIDE SEQUENCE</scope>
    <source>
        <strain evidence="4">14324</strain>
    </source>
</reference>